<evidence type="ECO:0000256" key="1">
    <source>
        <dbReference type="SAM" id="MobiDB-lite"/>
    </source>
</evidence>
<evidence type="ECO:0000313" key="3">
    <source>
        <dbReference type="Proteomes" id="UP000192257"/>
    </source>
</evidence>
<gene>
    <name evidence="2" type="ORF">TM35_000391450</name>
</gene>
<sequence>MSYFTVYHGNNEATMFNADCTTGSLVSRMLQLLLPHNAPYTRLELVPLSFVYEHFRPPISRGSTSTGTRGGGVQSSQSSPSQQQQQQDVNNNNNNNNSDGMMFTVVKGPPFTGVIPLIGLATRPVESYADALFTAATNIIPSSTATAAAAAVGVPSMLGSTSSSSFGPPMPLQNCFVLLGCRHFHEQRSNGNGTTTTSNTTTTTINNVNNVNNMTATGKLTPIMGRKSGNAETVLKEQQAAALLRAQMIAAAPVITQNTQSGLPSNSNRAPTPQPQGGMGSSSSSGGGGGGIGSGVVATAADCAQLTAYKHGIMPTDKSTAPWRKAFSQYLTTMLQPTISTDGNPNACTSPNNHNNNTDTSPHKQNDETISTTTASQQQQQQQQQAPSPSSPSAAAAAHSLEESQNRAVLLPPAATGIFNMPIPPITGYDVLWRGTSGEHIRLQEALDERVITDTDTKKKKPKRA</sequence>
<feature type="region of interest" description="Disordered" evidence="1">
    <location>
        <begin position="59"/>
        <end position="103"/>
    </location>
</feature>
<feature type="compositionally biased region" description="Low complexity" evidence="1">
    <location>
        <begin position="74"/>
        <end position="100"/>
    </location>
</feature>
<feature type="region of interest" description="Disordered" evidence="1">
    <location>
        <begin position="337"/>
        <end position="401"/>
    </location>
</feature>
<dbReference type="Proteomes" id="UP000192257">
    <property type="component" value="Unassembled WGS sequence"/>
</dbReference>
<feature type="region of interest" description="Disordered" evidence="1">
    <location>
        <begin position="189"/>
        <end position="209"/>
    </location>
</feature>
<name>A0A1X0NK52_9TRYP</name>
<keyword evidence="3" id="KW-1185">Reference proteome</keyword>
<dbReference type="GeneID" id="39989441"/>
<dbReference type="OrthoDB" id="247568at2759"/>
<accession>A0A1X0NK52</accession>
<dbReference type="EMBL" id="NBCO01000039">
    <property type="protein sequence ID" value="ORC84971.1"/>
    <property type="molecule type" value="Genomic_DNA"/>
</dbReference>
<organism evidence="2 3">
    <name type="scientific">Trypanosoma theileri</name>
    <dbReference type="NCBI Taxonomy" id="67003"/>
    <lineage>
        <taxon>Eukaryota</taxon>
        <taxon>Discoba</taxon>
        <taxon>Euglenozoa</taxon>
        <taxon>Kinetoplastea</taxon>
        <taxon>Metakinetoplastina</taxon>
        <taxon>Trypanosomatida</taxon>
        <taxon>Trypanosomatidae</taxon>
        <taxon>Trypanosoma</taxon>
    </lineage>
</organism>
<reference evidence="2 3" key="1">
    <citation type="submission" date="2017-03" db="EMBL/GenBank/DDBJ databases">
        <title>An alternative strategy for trypanosome survival in the mammalian bloodstream revealed through genome and transcriptome analysis of the ubiquitous bovine parasite Trypanosoma (Megatrypanum) theileri.</title>
        <authorList>
            <person name="Kelly S."/>
            <person name="Ivens A."/>
            <person name="Mott A."/>
            <person name="O'Neill E."/>
            <person name="Emms D."/>
            <person name="Macleod O."/>
            <person name="Voorheis P."/>
            <person name="Matthews J."/>
            <person name="Matthews K."/>
            <person name="Carrington M."/>
        </authorList>
    </citation>
    <scope>NUCLEOTIDE SEQUENCE [LARGE SCALE GENOMIC DNA]</scope>
    <source>
        <strain evidence="2">Edinburgh</strain>
    </source>
</reference>
<feature type="region of interest" description="Disordered" evidence="1">
    <location>
        <begin position="258"/>
        <end position="291"/>
    </location>
</feature>
<feature type="compositionally biased region" description="Low complexity" evidence="1">
    <location>
        <begin position="371"/>
        <end position="398"/>
    </location>
</feature>
<comment type="caution">
    <text evidence="2">The sequence shown here is derived from an EMBL/GenBank/DDBJ whole genome shotgun (WGS) entry which is preliminary data.</text>
</comment>
<feature type="compositionally biased region" description="Gly residues" evidence="1">
    <location>
        <begin position="277"/>
        <end position="291"/>
    </location>
</feature>
<dbReference type="RefSeq" id="XP_028879037.1">
    <property type="nucleotide sequence ID" value="XM_029029661.1"/>
</dbReference>
<protein>
    <submittedName>
        <fullName evidence="2">Uncharacterized protein</fullName>
    </submittedName>
</protein>
<feature type="compositionally biased region" description="Polar residues" evidence="1">
    <location>
        <begin position="337"/>
        <end position="360"/>
    </location>
</feature>
<dbReference type="AlphaFoldDB" id="A0A1X0NK52"/>
<proteinExistence type="predicted"/>
<evidence type="ECO:0000313" key="2">
    <source>
        <dbReference type="EMBL" id="ORC84971.1"/>
    </source>
</evidence>
<dbReference type="VEuPathDB" id="TriTrypDB:TM35_000391450"/>
<feature type="compositionally biased region" description="Polar residues" evidence="1">
    <location>
        <begin position="258"/>
        <end position="271"/>
    </location>
</feature>